<dbReference type="AlphaFoldDB" id="A0A1W2H8M1"/>
<proteinExistence type="predicted"/>
<dbReference type="RefSeq" id="WP_084121808.1">
    <property type="nucleotide sequence ID" value="NZ_LT838813.1"/>
</dbReference>
<reference evidence="2" key="1">
    <citation type="submission" date="2017-04" db="EMBL/GenBank/DDBJ databases">
        <authorList>
            <person name="Varghese N."/>
            <person name="Submissions S."/>
        </authorList>
    </citation>
    <scope>NUCLEOTIDE SEQUENCE [LARGE SCALE GENOMIC DNA]</scope>
    <source>
        <strain evidence="2">DSM 16537</strain>
    </source>
</reference>
<sequence>MKIASLAEIKKELSHLSEIELKNLIIDLSKFSTDNKSYLFFKLYERDNPRLYVEMVQEELEMEFVKANTRHYHFAKKSIQAIRRKLNKYLKLSKDKTAQIELILYFCEKMRLYGFMEFNHPVINNLYTLQISKVEKLISGLHEDLQYDYEFQINELKKVLR</sequence>
<keyword evidence="2" id="KW-1185">Reference proteome</keyword>
<name>A0A1W2H8M1_9BACT</name>
<dbReference type="Proteomes" id="UP000192333">
    <property type="component" value="Chromosome I"/>
</dbReference>
<evidence type="ECO:0000313" key="2">
    <source>
        <dbReference type="Proteomes" id="UP000192333"/>
    </source>
</evidence>
<dbReference type="STRING" id="758820.SAMN00777080_3693"/>
<accession>A0A1W2H8M1</accession>
<dbReference type="OrthoDB" id="978748at2"/>
<evidence type="ECO:0000313" key="1">
    <source>
        <dbReference type="EMBL" id="SMD45052.1"/>
    </source>
</evidence>
<protein>
    <submittedName>
        <fullName evidence="1">Uncharacterized protein</fullName>
    </submittedName>
</protein>
<gene>
    <name evidence="1" type="ORF">SAMN00777080_3693</name>
</gene>
<organism evidence="1 2">
    <name type="scientific">Aquiflexum balticum DSM 16537</name>
    <dbReference type="NCBI Taxonomy" id="758820"/>
    <lineage>
        <taxon>Bacteria</taxon>
        <taxon>Pseudomonadati</taxon>
        <taxon>Bacteroidota</taxon>
        <taxon>Cytophagia</taxon>
        <taxon>Cytophagales</taxon>
        <taxon>Cyclobacteriaceae</taxon>
        <taxon>Aquiflexum</taxon>
    </lineage>
</organism>
<dbReference type="EMBL" id="LT838813">
    <property type="protein sequence ID" value="SMD45052.1"/>
    <property type="molecule type" value="Genomic_DNA"/>
</dbReference>